<dbReference type="InParanoid" id="A0A5K4F5K4"/>
<accession>A0A5K4F5K4</accession>
<feature type="transmembrane region" description="Helical" evidence="1">
    <location>
        <begin position="71"/>
        <end position="88"/>
    </location>
</feature>
<feature type="transmembrane region" description="Helical" evidence="1">
    <location>
        <begin position="43"/>
        <end position="64"/>
    </location>
</feature>
<keyword evidence="1" id="KW-0812">Transmembrane</keyword>
<evidence type="ECO:0000313" key="3">
    <source>
        <dbReference type="WBParaSite" id="Smp_323420.1"/>
    </source>
</evidence>
<dbReference type="AlphaFoldDB" id="A0A5K4F5K4"/>
<evidence type="ECO:0000313" key="2">
    <source>
        <dbReference type="Proteomes" id="UP000008854"/>
    </source>
</evidence>
<dbReference type="WBParaSite" id="Smp_323420.1">
    <property type="protein sequence ID" value="Smp_323420.1"/>
    <property type="gene ID" value="Smp_323420"/>
</dbReference>
<proteinExistence type="predicted"/>
<reference evidence="3" key="2">
    <citation type="submission" date="2019-11" db="UniProtKB">
        <authorList>
            <consortium name="WormBaseParasite"/>
        </authorList>
    </citation>
    <scope>IDENTIFICATION</scope>
    <source>
        <strain evidence="3">Puerto Rican</strain>
    </source>
</reference>
<keyword evidence="2" id="KW-1185">Reference proteome</keyword>
<name>A0A5K4F5K4_SCHMA</name>
<dbReference type="Proteomes" id="UP000008854">
    <property type="component" value="Unassembled WGS sequence"/>
</dbReference>
<protein>
    <submittedName>
        <fullName evidence="3">Ovule protein</fullName>
    </submittedName>
</protein>
<evidence type="ECO:0000256" key="1">
    <source>
        <dbReference type="SAM" id="Phobius"/>
    </source>
</evidence>
<organism evidence="2 3">
    <name type="scientific">Schistosoma mansoni</name>
    <name type="common">Blood fluke</name>
    <dbReference type="NCBI Taxonomy" id="6183"/>
    <lineage>
        <taxon>Eukaryota</taxon>
        <taxon>Metazoa</taxon>
        <taxon>Spiralia</taxon>
        <taxon>Lophotrochozoa</taxon>
        <taxon>Platyhelminthes</taxon>
        <taxon>Trematoda</taxon>
        <taxon>Digenea</taxon>
        <taxon>Strigeidida</taxon>
        <taxon>Schistosomatoidea</taxon>
        <taxon>Schistosomatidae</taxon>
        <taxon>Schistosoma</taxon>
    </lineage>
</organism>
<keyword evidence="1" id="KW-1133">Transmembrane helix</keyword>
<sequence>MCLTMTENTLSVLSNNSPLYSAYPMHHASLIPNLQIQIYATTYISTFPCIHLSTTLTISSLFAFANTKSNLHTTVVHLLLLLLVYYHFHHNPVSTPVSK</sequence>
<keyword evidence="1" id="KW-0472">Membrane</keyword>
<reference evidence="2" key="1">
    <citation type="journal article" date="2012" name="PLoS Negl. Trop. Dis.">
        <title>A systematically improved high quality genome and transcriptome of the human blood fluke Schistosoma mansoni.</title>
        <authorList>
            <person name="Protasio A.V."/>
            <person name="Tsai I.J."/>
            <person name="Babbage A."/>
            <person name="Nichol S."/>
            <person name="Hunt M."/>
            <person name="Aslett M.A."/>
            <person name="De Silva N."/>
            <person name="Velarde G.S."/>
            <person name="Anderson T.J."/>
            <person name="Clark R.C."/>
            <person name="Davidson C."/>
            <person name="Dillon G.P."/>
            <person name="Holroyd N.E."/>
            <person name="LoVerde P.T."/>
            <person name="Lloyd C."/>
            <person name="McQuillan J."/>
            <person name="Oliveira G."/>
            <person name="Otto T.D."/>
            <person name="Parker-Manuel S.J."/>
            <person name="Quail M.A."/>
            <person name="Wilson R.A."/>
            <person name="Zerlotini A."/>
            <person name="Dunne D.W."/>
            <person name="Berriman M."/>
        </authorList>
    </citation>
    <scope>NUCLEOTIDE SEQUENCE [LARGE SCALE GENOMIC DNA]</scope>
    <source>
        <strain evidence="2">Puerto Rican</strain>
    </source>
</reference>